<dbReference type="AlphaFoldDB" id="A0A0A1ZB55"/>
<dbReference type="EC" id="3.5.4.1" evidence="2"/>
<dbReference type="GO" id="GO:0035888">
    <property type="term" value="F:isoguanine deaminase activity"/>
    <property type="evidence" value="ECO:0007669"/>
    <property type="project" value="TreeGrafter"/>
</dbReference>
<dbReference type="Gene3D" id="2.30.40.10">
    <property type="entry name" value="Urease, subunit C, domain 1"/>
    <property type="match status" value="1"/>
</dbReference>
<dbReference type="SUPFAM" id="SSF51556">
    <property type="entry name" value="Metallo-dependent hydrolases"/>
    <property type="match status" value="1"/>
</dbReference>
<dbReference type="EMBL" id="JNAH01000008">
    <property type="protein sequence ID" value="KGF85369.1"/>
    <property type="molecule type" value="Genomic_DNA"/>
</dbReference>
<dbReference type="STRING" id="59925.EU91_1470"/>
<evidence type="ECO:0000313" key="2">
    <source>
        <dbReference type="EMBL" id="KGF85369.1"/>
    </source>
</evidence>
<dbReference type="GO" id="GO:0004131">
    <property type="term" value="F:cytosine deaminase activity"/>
    <property type="evidence" value="ECO:0007669"/>
    <property type="project" value="UniProtKB-EC"/>
</dbReference>
<dbReference type="OrthoDB" id="9815027at2"/>
<organism evidence="2 3">
    <name type="scientific">Prochlorococcus marinus str. GP2</name>
    <dbReference type="NCBI Taxonomy" id="59925"/>
    <lineage>
        <taxon>Bacteria</taxon>
        <taxon>Bacillati</taxon>
        <taxon>Cyanobacteriota</taxon>
        <taxon>Cyanophyceae</taxon>
        <taxon>Synechococcales</taxon>
        <taxon>Prochlorococcaceae</taxon>
        <taxon>Prochlorococcus</taxon>
    </lineage>
</organism>
<keyword evidence="2" id="KW-0378">Hydrolase</keyword>
<reference evidence="3" key="1">
    <citation type="journal article" date="2014" name="Sci. Data">
        <title>Genomes of diverse isolates of the marine cyanobacterium Prochlorococcus.</title>
        <authorList>
            <person name="Biller S."/>
            <person name="Berube P."/>
            <person name="Thompson J."/>
            <person name="Kelly L."/>
            <person name="Roggensack S."/>
            <person name="Awad L."/>
            <person name="Roache-Johnson K."/>
            <person name="Ding H."/>
            <person name="Giovannoni S.J."/>
            <person name="Moore L.R."/>
            <person name="Chisholm S.W."/>
        </authorList>
    </citation>
    <scope>NUCLEOTIDE SEQUENCE [LARGE SCALE GENOMIC DNA]</scope>
    <source>
        <strain evidence="3">GP2</strain>
    </source>
</reference>
<dbReference type="eggNOG" id="COG0402">
    <property type="taxonomic scope" value="Bacteria"/>
</dbReference>
<gene>
    <name evidence="2" type="ORF">EU91_1470</name>
</gene>
<dbReference type="InterPro" id="IPR013108">
    <property type="entry name" value="Amidohydro_3"/>
</dbReference>
<evidence type="ECO:0000313" key="3">
    <source>
        <dbReference type="Proteomes" id="UP000030598"/>
    </source>
</evidence>
<sequence>MSNSGTAEVLIPRSLCLIEDIDNLIIDVEDLCSVSISWDDGFVTELKPLKNKVTKPRNILFPRFVETHSHFDKSFTWEDFPNLESNYGGALSINLEEHKTRTTDKVLERVEKSLKLAIKNGYRAIRSHIDTYKSQSINIWIELFKLQKKFSSELTLQYVALAPLEFWDTSNGEELAKIFSSFGGILGGVIVPPFNKKDTSKFLAKMLLLASKYKLEIDLHIDESIIEPGAGIKVLLETIENLKINNIPITCSHSSSLISLSQREILNLGEKMAEKNIKVIALPLTNFWLLNRSNKTTSLKRPVAPIKQLQKAHVDVSIGSDNVQDPWFPFGNFDPFYMLSCSIPMLQINPWERMTLSSIFLAPSRLLNLKWDGLIKKGCPADFVILDAQRWADVFSSTLKRKVYIKGDLYC</sequence>
<dbReference type="RefSeq" id="WP_032524892.1">
    <property type="nucleotide sequence ID" value="NZ_CP138934.1"/>
</dbReference>
<name>A0A0A1ZB55_PROMR</name>
<comment type="caution">
    <text evidence="2">The sequence shown here is derived from an EMBL/GenBank/DDBJ whole genome shotgun (WGS) entry which is preliminary data.</text>
</comment>
<dbReference type="InterPro" id="IPR032466">
    <property type="entry name" value="Metal_Hydrolase"/>
</dbReference>
<dbReference type="PANTHER" id="PTHR32027">
    <property type="entry name" value="CYTOSINE DEAMINASE"/>
    <property type="match status" value="1"/>
</dbReference>
<accession>A0A0A1ZB55</accession>
<dbReference type="InterPro" id="IPR052349">
    <property type="entry name" value="Metallo-hydrolase_Enzymes"/>
</dbReference>
<proteinExistence type="predicted"/>
<dbReference type="Pfam" id="PF07969">
    <property type="entry name" value="Amidohydro_3"/>
    <property type="match status" value="1"/>
</dbReference>
<dbReference type="Proteomes" id="UP000030598">
    <property type="component" value="Unassembled WGS sequence"/>
</dbReference>
<protein>
    <submittedName>
        <fullName evidence="2">Cytosine deaminase</fullName>
        <ecNumber evidence="2">3.5.4.1</ecNumber>
    </submittedName>
</protein>
<dbReference type="PANTHER" id="PTHR32027:SF0">
    <property type="entry name" value="CYTOSINE DEAMINASE"/>
    <property type="match status" value="1"/>
</dbReference>
<evidence type="ECO:0000259" key="1">
    <source>
        <dbReference type="Pfam" id="PF07969"/>
    </source>
</evidence>
<dbReference type="Gene3D" id="3.20.20.140">
    <property type="entry name" value="Metal-dependent hydrolases"/>
    <property type="match status" value="1"/>
</dbReference>
<dbReference type="CDD" id="cd01293">
    <property type="entry name" value="Bact_CD"/>
    <property type="match status" value="1"/>
</dbReference>
<feature type="domain" description="Amidohydrolase 3" evidence="1">
    <location>
        <begin position="199"/>
        <end position="392"/>
    </location>
</feature>
<dbReference type="InterPro" id="IPR011059">
    <property type="entry name" value="Metal-dep_hydrolase_composite"/>
</dbReference>
<dbReference type="GO" id="GO:0006209">
    <property type="term" value="P:cytosine catabolic process"/>
    <property type="evidence" value="ECO:0007669"/>
    <property type="project" value="TreeGrafter"/>
</dbReference>